<sequence length="135" mass="14368">MFCEFFLFFVASLVQGIDRRSLGRVRAQRVLRGPSAAQQRNWCVVCLARDSAQAGQHQAACTTQASDGPAQWPAAQQAARFTGQAGLSREAGLARSGGPTGSSRGTQPNSTCPGVKQAVRTSELFLCLLLIPCND</sequence>
<dbReference type="Proteomes" id="UP000298652">
    <property type="component" value="Chromosome 7"/>
</dbReference>
<proteinExistence type="predicted"/>
<feature type="chain" id="PRO_5020389488" description="Secreted protein" evidence="2">
    <location>
        <begin position="17"/>
        <end position="135"/>
    </location>
</feature>
<evidence type="ECO:0000256" key="2">
    <source>
        <dbReference type="SAM" id="SignalP"/>
    </source>
</evidence>
<evidence type="ECO:0000313" key="3">
    <source>
        <dbReference type="EMBL" id="TKW07012.1"/>
    </source>
</evidence>
<feature type="signal peptide" evidence="2">
    <location>
        <begin position="1"/>
        <end position="16"/>
    </location>
</feature>
<reference evidence="3" key="1">
    <citation type="submission" date="2019-03" db="EMBL/GenBank/DDBJ databases">
        <title>WGS assembly of Setaria viridis.</title>
        <authorList>
            <person name="Huang P."/>
            <person name="Jenkins J."/>
            <person name="Grimwood J."/>
            <person name="Barry K."/>
            <person name="Healey A."/>
            <person name="Mamidi S."/>
            <person name="Sreedasyam A."/>
            <person name="Shu S."/>
            <person name="Feldman M."/>
            <person name="Wu J."/>
            <person name="Yu Y."/>
            <person name="Chen C."/>
            <person name="Johnson J."/>
            <person name="Rokhsar D."/>
            <person name="Baxter I."/>
            <person name="Schmutz J."/>
            <person name="Brutnell T."/>
            <person name="Kellogg E."/>
        </authorList>
    </citation>
    <scope>NUCLEOTIDE SEQUENCE [LARGE SCALE GENOMIC DNA]</scope>
</reference>
<organism evidence="3 4">
    <name type="scientific">Setaria viridis</name>
    <name type="common">Green bristlegrass</name>
    <name type="synonym">Setaria italica subsp. viridis</name>
    <dbReference type="NCBI Taxonomy" id="4556"/>
    <lineage>
        <taxon>Eukaryota</taxon>
        <taxon>Viridiplantae</taxon>
        <taxon>Streptophyta</taxon>
        <taxon>Embryophyta</taxon>
        <taxon>Tracheophyta</taxon>
        <taxon>Spermatophyta</taxon>
        <taxon>Magnoliopsida</taxon>
        <taxon>Liliopsida</taxon>
        <taxon>Poales</taxon>
        <taxon>Poaceae</taxon>
        <taxon>PACMAD clade</taxon>
        <taxon>Panicoideae</taxon>
        <taxon>Panicodae</taxon>
        <taxon>Paniceae</taxon>
        <taxon>Cenchrinae</taxon>
        <taxon>Setaria</taxon>
    </lineage>
</organism>
<evidence type="ECO:0000256" key="1">
    <source>
        <dbReference type="SAM" id="MobiDB-lite"/>
    </source>
</evidence>
<accession>A0A4U6TXE7</accession>
<keyword evidence="2" id="KW-0732">Signal</keyword>
<gene>
    <name evidence="3" type="ORF">SEVIR_7G279400v2</name>
</gene>
<feature type="region of interest" description="Disordered" evidence="1">
    <location>
        <begin position="81"/>
        <end position="114"/>
    </location>
</feature>
<dbReference type="AlphaFoldDB" id="A0A4U6TXE7"/>
<evidence type="ECO:0008006" key="5">
    <source>
        <dbReference type="Google" id="ProtNLM"/>
    </source>
</evidence>
<dbReference type="Gramene" id="TKW07012">
    <property type="protein sequence ID" value="TKW07012"/>
    <property type="gene ID" value="SEVIR_7G279400v2"/>
</dbReference>
<dbReference type="EMBL" id="CM016558">
    <property type="protein sequence ID" value="TKW07012.1"/>
    <property type="molecule type" value="Genomic_DNA"/>
</dbReference>
<protein>
    <recommendedName>
        <fullName evidence="5">Secreted protein</fullName>
    </recommendedName>
</protein>
<name>A0A4U6TXE7_SETVI</name>
<evidence type="ECO:0000313" key="4">
    <source>
        <dbReference type="Proteomes" id="UP000298652"/>
    </source>
</evidence>
<keyword evidence="4" id="KW-1185">Reference proteome</keyword>